<accession>A0A3M7P4T6</accession>
<comment type="caution">
    <text evidence="1">The sequence shown here is derived from an EMBL/GenBank/DDBJ whole genome shotgun (WGS) entry which is preliminary data.</text>
</comment>
<dbReference type="Proteomes" id="UP000276133">
    <property type="component" value="Unassembled WGS sequence"/>
</dbReference>
<dbReference type="EMBL" id="REGN01013321">
    <property type="protein sequence ID" value="RMZ94072.1"/>
    <property type="molecule type" value="Genomic_DNA"/>
</dbReference>
<name>A0A3M7P4T6_BRAPC</name>
<evidence type="ECO:0000313" key="2">
    <source>
        <dbReference type="Proteomes" id="UP000276133"/>
    </source>
</evidence>
<dbReference type="AlphaFoldDB" id="A0A3M7P4T6"/>
<evidence type="ECO:0000313" key="1">
    <source>
        <dbReference type="EMBL" id="RMZ94072.1"/>
    </source>
</evidence>
<proteinExistence type="predicted"/>
<reference evidence="1 2" key="1">
    <citation type="journal article" date="2018" name="Sci. Rep.">
        <title>Genomic signatures of local adaptation to the degree of environmental predictability in rotifers.</title>
        <authorList>
            <person name="Franch-Gras L."/>
            <person name="Hahn C."/>
            <person name="Garcia-Roger E.M."/>
            <person name="Carmona M.J."/>
            <person name="Serra M."/>
            <person name="Gomez A."/>
        </authorList>
    </citation>
    <scope>NUCLEOTIDE SEQUENCE [LARGE SCALE GENOMIC DNA]</scope>
    <source>
        <strain evidence="1">HYR1</strain>
    </source>
</reference>
<organism evidence="1 2">
    <name type="scientific">Brachionus plicatilis</name>
    <name type="common">Marine rotifer</name>
    <name type="synonym">Brachionus muelleri</name>
    <dbReference type="NCBI Taxonomy" id="10195"/>
    <lineage>
        <taxon>Eukaryota</taxon>
        <taxon>Metazoa</taxon>
        <taxon>Spiralia</taxon>
        <taxon>Gnathifera</taxon>
        <taxon>Rotifera</taxon>
        <taxon>Eurotatoria</taxon>
        <taxon>Monogononta</taxon>
        <taxon>Pseudotrocha</taxon>
        <taxon>Ploima</taxon>
        <taxon>Brachionidae</taxon>
        <taxon>Brachionus</taxon>
    </lineage>
</organism>
<protein>
    <submittedName>
        <fullName evidence="1">Uncharacterized protein</fullName>
    </submittedName>
</protein>
<gene>
    <name evidence="1" type="ORF">BpHYR1_050309</name>
</gene>
<sequence length="118" mass="13378">MYELKVYIEGKSIKSDLDAFDAILEFENTLIPEKFKNVKKMNFFVLLNSSDATSTFAFSFLDFLADCKISLVIVNTIDLLTCSPPRVILWSDQFDHKTLCKSRSLFNIGLGMPVSPII</sequence>
<keyword evidence="2" id="KW-1185">Reference proteome</keyword>